<protein>
    <submittedName>
        <fullName evidence="8">Tight adherence protein C</fullName>
    </submittedName>
</protein>
<evidence type="ECO:0000256" key="6">
    <source>
        <dbReference type="SAM" id="Phobius"/>
    </source>
</evidence>
<sequence>MSASLLWAALLGLTLGAGLLLIAVAQPLGWRPTLEQRVEPQLRHHTPASRLLEDEEAGASPWGAWGRILDPVLRAGVGWLHRLAPAGETLERKLAAAGMTVSAADFRAQQVLSAAAGAGIATAFSVALALAGRIPVVTGVGFVIVGGMAGYLLRDQLLSLRVQRRRAAILTEFPSVAELFALSVGAGESAAGALERIATTARGELAGEFRATLAEMRAGSSLSAALKSMGRRVQLAPVERFIGGILIALDRGTPLADVLRAQAQDVREMGRRELMEAAGRKEIQMMVPLVFGILPLTVIFAVFPGISLMRMGF</sequence>
<name>A0A7W9JIX7_9MICC</name>
<keyword evidence="2" id="KW-1003">Cell membrane</keyword>
<dbReference type="GO" id="GO:0005886">
    <property type="term" value="C:plasma membrane"/>
    <property type="evidence" value="ECO:0007669"/>
    <property type="project" value="UniProtKB-SubCell"/>
</dbReference>
<feature type="transmembrane region" description="Helical" evidence="6">
    <location>
        <begin position="285"/>
        <end position="306"/>
    </location>
</feature>
<evidence type="ECO:0000256" key="3">
    <source>
        <dbReference type="ARBA" id="ARBA00022692"/>
    </source>
</evidence>
<keyword evidence="5 6" id="KW-0472">Membrane</keyword>
<evidence type="ECO:0000313" key="9">
    <source>
        <dbReference type="Proteomes" id="UP000567246"/>
    </source>
</evidence>
<keyword evidence="4 6" id="KW-1133">Transmembrane helix</keyword>
<dbReference type="PANTHER" id="PTHR35007">
    <property type="entry name" value="INTEGRAL MEMBRANE PROTEIN-RELATED"/>
    <property type="match status" value="1"/>
</dbReference>
<gene>
    <name evidence="8" type="ORF">HDA33_001103</name>
</gene>
<dbReference type="EMBL" id="JACHMW010000001">
    <property type="protein sequence ID" value="MBB5848539.1"/>
    <property type="molecule type" value="Genomic_DNA"/>
</dbReference>
<evidence type="ECO:0000256" key="1">
    <source>
        <dbReference type="ARBA" id="ARBA00004651"/>
    </source>
</evidence>
<evidence type="ECO:0000256" key="2">
    <source>
        <dbReference type="ARBA" id="ARBA00022475"/>
    </source>
</evidence>
<dbReference type="PANTHER" id="PTHR35007:SF2">
    <property type="entry name" value="PILUS ASSEMBLE PROTEIN"/>
    <property type="match status" value="1"/>
</dbReference>
<keyword evidence="9" id="KW-1185">Reference proteome</keyword>
<accession>A0A7W9JIX7</accession>
<dbReference type="InterPro" id="IPR018076">
    <property type="entry name" value="T2SS_GspF_dom"/>
</dbReference>
<organism evidence="8 9">
    <name type="scientific">Micrococcus endophyticus</name>
    <dbReference type="NCBI Taxonomy" id="455343"/>
    <lineage>
        <taxon>Bacteria</taxon>
        <taxon>Bacillati</taxon>
        <taxon>Actinomycetota</taxon>
        <taxon>Actinomycetes</taxon>
        <taxon>Micrococcales</taxon>
        <taxon>Micrococcaceae</taxon>
        <taxon>Micrococcus</taxon>
    </lineage>
</organism>
<evidence type="ECO:0000256" key="4">
    <source>
        <dbReference type="ARBA" id="ARBA00022989"/>
    </source>
</evidence>
<keyword evidence="3 6" id="KW-0812">Transmembrane</keyword>
<reference evidence="8 9" key="1">
    <citation type="submission" date="2020-08" db="EMBL/GenBank/DDBJ databases">
        <title>Sequencing the genomes of 1000 actinobacteria strains.</title>
        <authorList>
            <person name="Klenk H.-P."/>
        </authorList>
    </citation>
    <scope>NUCLEOTIDE SEQUENCE [LARGE SCALE GENOMIC DNA]</scope>
    <source>
        <strain evidence="8 9">DSM 17945</strain>
    </source>
</reference>
<evidence type="ECO:0000259" key="7">
    <source>
        <dbReference type="Pfam" id="PF00482"/>
    </source>
</evidence>
<comment type="caution">
    <text evidence="8">The sequence shown here is derived from an EMBL/GenBank/DDBJ whole genome shotgun (WGS) entry which is preliminary data.</text>
</comment>
<evidence type="ECO:0000313" key="8">
    <source>
        <dbReference type="EMBL" id="MBB5848539.1"/>
    </source>
</evidence>
<feature type="transmembrane region" description="Helical" evidence="6">
    <location>
        <begin position="134"/>
        <end position="153"/>
    </location>
</feature>
<dbReference type="RefSeq" id="WP_184171714.1">
    <property type="nucleotide sequence ID" value="NZ_BAABAG010000001.1"/>
</dbReference>
<proteinExistence type="predicted"/>
<feature type="domain" description="Type II secretion system protein GspF" evidence="7">
    <location>
        <begin position="178"/>
        <end position="302"/>
    </location>
</feature>
<evidence type="ECO:0000256" key="5">
    <source>
        <dbReference type="ARBA" id="ARBA00023136"/>
    </source>
</evidence>
<dbReference type="Proteomes" id="UP000567246">
    <property type="component" value="Unassembled WGS sequence"/>
</dbReference>
<dbReference type="AlphaFoldDB" id="A0A7W9JIX7"/>
<comment type="subcellular location">
    <subcellularLocation>
        <location evidence="1">Cell membrane</location>
        <topology evidence="1">Multi-pass membrane protein</topology>
    </subcellularLocation>
</comment>
<dbReference type="Pfam" id="PF00482">
    <property type="entry name" value="T2SSF"/>
    <property type="match status" value="1"/>
</dbReference>